<dbReference type="Pfam" id="PF00651">
    <property type="entry name" value="BTB"/>
    <property type="match status" value="1"/>
</dbReference>
<reference evidence="4" key="2">
    <citation type="journal article" date="2009" name="Fungal Genet. Biol.">
        <title>The 2008 update of the Aspergillus nidulans genome annotation: a community effort.</title>
        <authorList>
            <person name="Wortman J.R."/>
            <person name="Gilsenan J.M."/>
            <person name="Joardar V."/>
            <person name="Deegan J."/>
            <person name="Clutterbuck J."/>
            <person name="Andersen M.R."/>
            <person name="Archer D."/>
            <person name="Bencina M."/>
            <person name="Braus G."/>
            <person name="Coutinho P."/>
            <person name="von Dohren H."/>
            <person name="Doonan J."/>
            <person name="Driessen A.J."/>
            <person name="Durek P."/>
            <person name="Espeso E."/>
            <person name="Fekete E."/>
            <person name="Flipphi M."/>
            <person name="Estrada C.G."/>
            <person name="Geysens S."/>
            <person name="Goldman G."/>
            <person name="de Groot P.W."/>
            <person name="Hansen K."/>
            <person name="Harris S.D."/>
            <person name="Heinekamp T."/>
            <person name="Helmstaedt K."/>
            <person name="Henrissat B."/>
            <person name="Hofmann G."/>
            <person name="Homan T."/>
            <person name="Horio T."/>
            <person name="Horiuchi H."/>
            <person name="James S."/>
            <person name="Jones M."/>
            <person name="Karaffa L."/>
            <person name="Karanyi Z."/>
            <person name="Kato M."/>
            <person name="Keller N."/>
            <person name="Kelly D.E."/>
            <person name="Kiel J.A."/>
            <person name="Kim J.M."/>
            <person name="van der Klei I.J."/>
            <person name="Klis F.M."/>
            <person name="Kovalchuk A."/>
            <person name="Krasevec N."/>
            <person name="Kubicek C.P."/>
            <person name="Liu B."/>
            <person name="Maccabe A."/>
            <person name="Meyer V."/>
            <person name="Mirabito P."/>
            <person name="Miskei M."/>
            <person name="Mos M."/>
            <person name="Mullins J."/>
            <person name="Nelson D.R."/>
            <person name="Nielsen J."/>
            <person name="Oakley B.R."/>
            <person name="Osmani S.A."/>
            <person name="Pakula T."/>
            <person name="Paszewski A."/>
            <person name="Paulsen I."/>
            <person name="Pilsyk S."/>
            <person name="Pocsi I."/>
            <person name="Punt P.J."/>
            <person name="Ram A.F."/>
            <person name="Ren Q."/>
            <person name="Robellet X."/>
            <person name="Robson G."/>
            <person name="Seiboth B."/>
            <person name="van Solingen P."/>
            <person name="Specht T."/>
            <person name="Sun J."/>
            <person name="Taheri-Talesh N."/>
            <person name="Takeshita N."/>
            <person name="Ussery D."/>
            <person name="vanKuyk P.A."/>
            <person name="Visser H."/>
            <person name="van de Vondervoort P.J."/>
            <person name="de Vries R.P."/>
            <person name="Walton J."/>
            <person name="Xiang X."/>
            <person name="Xiong Y."/>
            <person name="Zeng A.P."/>
            <person name="Brandt B.W."/>
            <person name="Cornell M.J."/>
            <person name="van den Hondel C.A."/>
            <person name="Visser J."/>
            <person name="Oliver S.G."/>
            <person name="Turner G."/>
        </authorList>
    </citation>
    <scope>GENOME REANNOTATION</scope>
    <source>
        <strain evidence="4">FGSC A4 / ATCC 38163 / CBS 112.46 / NRRL 194 / M139</strain>
    </source>
</reference>
<dbReference type="HOGENOM" id="CLU_997564_0_0_1"/>
<name>Q5AUH8_EMENI</name>
<evidence type="ECO:0000259" key="2">
    <source>
        <dbReference type="Pfam" id="PF00651"/>
    </source>
</evidence>
<dbReference type="SUPFAM" id="SSF54695">
    <property type="entry name" value="POZ domain"/>
    <property type="match status" value="1"/>
</dbReference>
<feature type="region of interest" description="Disordered" evidence="1">
    <location>
        <begin position="1"/>
        <end position="20"/>
    </location>
</feature>
<dbReference type="Proteomes" id="UP000000560">
    <property type="component" value="Chromosome II"/>
</dbReference>
<gene>
    <name evidence="3" type="ORF">ANIA_08052</name>
</gene>
<dbReference type="RefSeq" id="XP_681321.1">
    <property type="nucleotide sequence ID" value="XM_676229.1"/>
</dbReference>
<dbReference type="InterPro" id="IPR000210">
    <property type="entry name" value="BTB/POZ_dom"/>
</dbReference>
<proteinExistence type="predicted"/>
<dbReference type="PANTHER" id="PTHR47843">
    <property type="entry name" value="BTB DOMAIN-CONTAINING PROTEIN-RELATED"/>
    <property type="match status" value="1"/>
</dbReference>
<dbReference type="VEuPathDB" id="FungiDB:AN8052"/>
<dbReference type="InParanoid" id="Q5AUH8"/>
<organism evidence="3 4">
    <name type="scientific">Emericella nidulans (strain FGSC A4 / ATCC 38163 / CBS 112.46 / NRRL 194 / M139)</name>
    <name type="common">Aspergillus nidulans</name>
    <dbReference type="NCBI Taxonomy" id="227321"/>
    <lineage>
        <taxon>Eukaryota</taxon>
        <taxon>Fungi</taxon>
        <taxon>Dikarya</taxon>
        <taxon>Ascomycota</taxon>
        <taxon>Pezizomycotina</taxon>
        <taxon>Eurotiomycetes</taxon>
        <taxon>Eurotiomycetidae</taxon>
        <taxon>Eurotiales</taxon>
        <taxon>Aspergillaceae</taxon>
        <taxon>Aspergillus</taxon>
        <taxon>Aspergillus subgen. Nidulantes</taxon>
    </lineage>
</organism>
<dbReference type="KEGG" id="ani:ANIA_08052"/>
<evidence type="ECO:0000256" key="1">
    <source>
        <dbReference type="SAM" id="MobiDB-lite"/>
    </source>
</evidence>
<dbReference type="EMBL" id="BN001302">
    <property type="protein sequence ID" value="CBF73786.1"/>
    <property type="molecule type" value="Genomic_DNA"/>
</dbReference>
<feature type="domain" description="BTB" evidence="2">
    <location>
        <begin position="56"/>
        <end position="124"/>
    </location>
</feature>
<evidence type="ECO:0000313" key="4">
    <source>
        <dbReference type="Proteomes" id="UP000000560"/>
    </source>
</evidence>
<evidence type="ECO:0000313" key="3">
    <source>
        <dbReference type="EMBL" id="CBF73786.1"/>
    </source>
</evidence>
<dbReference type="STRING" id="227321.Q5AUH8"/>
<dbReference type="OrthoDB" id="6359816at2759"/>
<accession>Q5AUH8</accession>
<sequence length="279" mass="32577">MSSVQESVDEQQQSQARRIAEQRAHEDIYAVTSGSITIRRKELVHHIENTLIRDSESAFLSDMIIECQNIEFPCHKAIVCAQSPTIRACVQKAPVRARRCRVKIKCHPLVFRMAIEFLYTCNYEFFMDFGFPSRFMAKGQTVSADPIDRLDCCELSLHLQVHVLAQRLRIRALKFYAVNRIVSVLQRTSFPTVYPRFAREVYWTIKEKDTLVKRVVTAHADRITRQLRDRNHFDARFPLYLLREIEEFGVDFLAWMPDWDDPLNGDCSSGTLAPTHWYC</sequence>
<reference evidence="4" key="1">
    <citation type="journal article" date="2005" name="Nature">
        <title>Sequencing of Aspergillus nidulans and comparative analysis with A. fumigatus and A. oryzae.</title>
        <authorList>
            <person name="Galagan J.E."/>
            <person name="Calvo S.E."/>
            <person name="Cuomo C."/>
            <person name="Ma L.J."/>
            <person name="Wortman J.R."/>
            <person name="Batzoglou S."/>
            <person name="Lee S.I."/>
            <person name="Basturkmen M."/>
            <person name="Spevak C.C."/>
            <person name="Clutterbuck J."/>
            <person name="Kapitonov V."/>
            <person name="Jurka J."/>
            <person name="Scazzocchio C."/>
            <person name="Farman M."/>
            <person name="Butler J."/>
            <person name="Purcell S."/>
            <person name="Harris S."/>
            <person name="Braus G.H."/>
            <person name="Draht O."/>
            <person name="Busch S."/>
            <person name="D'Enfert C."/>
            <person name="Bouchier C."/>
            <person name="Goldman G.H."/>
            <person name="Bell-Pedersen D."/>
            <person name="Griffiths-Jones S."/>
            <person name="Doonan J.H."/>
            <person name="Yu J."/>
            <person name="Vienken K."/>
            <person name="Pain A."/>
            <person name="Freitag M."/>
            <person name="Selker E.U."/>
            <person name="Archer D.B."/>
            <person name="Penalva M.A."/>
            <person name="Oakley B.R."/>
            <person name="Momany M."/>
            <person name="Tanaka T."/>
            <person name="Kumagai T."/>
            <person name="Asai K."/>
            <person name="Machida M."/>
            <person name="Nierman W.C."/>
            <person name="Denning D.W."/>
            <person name="Caddick M."/>
            <person name="Hynes M."/>
            <person name="Paoletti M."/>
            <person name="Fischer R."/>
            <person name="Miller B."/>
            <person name="Dyer P."/>
            <person name="Sachs M.S."/>
            <person name="Osmani S.A."/>
            <person name="Birren B.W."/>
        </authorList>
    </citation>
    <scope>NUCLEOTIDE SEQUENCE [LARGE SCALE GENOMIC DNA]</scope>
    <source>
        <strain evidence="4">FGSC A4 / ATCC 38163 / CBS 112.46 / NRRL 194 / M139</strain>
    </source>
</reference>
<dbReference type="CDD" id="cd18186">
    <property type="entry name" value="BTB_POZ_ZBTB_KLHL-like"/>
    <property type="match status" value="1"/>
</dbReference>
<dbReference type="Gene3D" id="3.30.710.10">
    <property type="entry name" value="Potassium Channel Kv1.1, Chain A"/>
    <property type="match status" value="1"/>
</dbReference>
<dbReference type="InterPro" id="IPR011333">
    <property type="entry name" value="SKP1/BTB/POZ_sf"/>
</dbReference>
<accession>C8V619</accession>
<feature type="compositionally biased region" description="Low complexity" evidence="1">
    <location>
        <begin position="1"/>
        <end position="15"/>
    </location>
</feature>
<keyword evidence="4" id="KW-1185">Reference proteome</keyword>
<dbReference type="AlphaFoldDB" id="Q5AUH8"/>
<protein>
    <recommendedName>
        <fullName evidence="2">BTB domain-containing protein</fullName>
    </recommendedName>
</protein>
<dbReference type="OMA" id="ESNCRNE"/>
<dbReference type="GeneID" id="2869013"/>